<evidence type="ECO:0000256" key="1">
    <source>
        <dbReference type="ARBA" id="ARBA00002978"/>
    </source>
</evidence>
<evidence type="ECO:0000256" key="11">
    <source>
        <dbReference type="SAM" id="MobiDB-lite"/>
    </source>
</evidence>
<feature type="domain" description="VTT" evidence="13">
    <location>
        <begin position="97"/>
        <end position="211"/>
    </location>
</feature>
<feature type="transmembrane region" description="Helical" evidence="12">
    <location>
        <begin position="37"/>
        <end position="56"/>
    </location>
</feature>
<dbReference type="PANTHER" id="PTHR47549:SF2">
    <property type="entry name" value="GOLGI APPARATUS MEMBRANE PROTEIN TVP38"/>
    <property type="match status" value="1"/>
</dbReference>
<dbReference type="Proteomes" id="UP001152607">
    <property type="component" value="Unassembled WGS sequence"/>
</dbReference>
<evidence type="ECO:0000313" key="14">
    <source>
        <dbReference type="EMBL" id="CAI6331079.1"/>
    </source>
</evidence>
<evidence type="ECO:0000256" key="8">
    <source>
        <dbReference type="ARBA" id="ARBA00023034"/>
    </source>
</evidence>
<comment type="similarity">
    <text evidence="3">Belongs to the TVP38/TMEM64 family.</text>
</comment>
<dbReference type="InterPro" id="IPR032816">
    <property type="entry name" value="VTT_dom"/>
</dbReference>
<keyword evidence="8" id="KW-0333">Golgi apparatus</keyword>
<evidence type="ECO:0000256" key="12">
    <source>
        <dbReference type="SAM" id="Phobius"/>
    </source>
</evidence>
<feature type="compositionally biased region" description="Pro residues" evidence="11">
    <location>
        <begin position="339"/>
        <end position="351"/>
    </location>
</feature>
<dbReference type="Pfam" id="PF09335">
    <property type="entry name" value="VTT_dom"/>
    <property type="match status" value="1"/>
</dbReference>
<comment type="subcellular location">
    <subcellularLocation>
        <location evidence="2">Golgi apparatus membrane</location>
        <topology evidence="2">Multi-pass membrane protein</topology>
    </subcellularLocation>
</comment>
<reference evidence="14" key="1">
    <citation type="submission" date="2023-01" db="EMBL/GenBank/DDBJ databases">
        <authorList>
            <person name="Van Ghelder C."/>
            <person name="Rancurel C."/>
        </authorList>
    </citation>
    <scope>NUCLEOTIDE SEQUENCE</scope>
    <source>
        <strain evidence="14">CNCM I-4278</strain>
    </source>
</reference>
<dbReference type="OrthoDB" id="166803at2759"/>
<proteinExistence type="inferred from homology"/>
<name>A0A9W4U965_9PLEO</name>
<sequence>MANDIEMSSRVGKKGGPPEETDYKPVNWRRIFLTPKYIPIHIITIALIVFTIFITVKHHEVVEILRPFSEKLHDLPAGWLIPIVILFIISFPPLFGHEIVGVLCGVVWGLWIGFAILSAGTFLGEIGTWYAFKHTLRRRATHLERTNLNYGALARLTRDSGFSLVLLIRLSAVPTHFSTAVFSTCNVKFWHFFVATFLSLPKQIFLVYVGVLLVQQKDSNVVQNVVFAAVFVVSVAMGGWVWWKMRGVKAVLLEEQSERRAKRLRAEMEGVDKEAEERRERGAEGEIAPIASVVVGGGKAAADEASQRQLRPQLRGRSNSLWDTHRDTSPLRQGWQTQHPPPPLPAPPPQASPFGPVV</sequence>
<keyword evidence="10" id="KW-0175">Coiled coil</keyword>
<evidence type="ECO:0000256" key="10">
    <source>
        <dbReference type="SAM" id="Coils"/>
    </source>
</evidence>
<evidence type="ECO:0000256" key="3">
    <source>
        <dbReference type="ARBA" id="ARBA00008640"/>
    </source>
</evidence>
<organism evidence="14 15">
    <name type="scientific">Periconia digitata</name>
    <dbReference type="NCBI Taxonomy" id="1303443"/>
    <lineage>
        <taxon>Eukaryota</taxon>
        <taxon>Fungi</taxon>
        <taxon>Dikarya</taxon>
        <taxon>Ascomycota</taxon>
        <taxon>Pezizomycotina</taxon>
        <taxon>Dothideomycetes</taxon>
        <taxon>Pleosporomycetidae</taxon>
        <taxon>Pleosporales</taxon>
        <taxon>Massarineae</taxon>
        <taxon>Periconiaceae</taxon>
        <taxon>Periconia</taxon>
    </lineage>
</organism>
<evidence type="ECO:0000256" key="7">
    <source>
        <dbReference type="ARBA" id="ARBA00022989"/>
    </source>
</evidence>
<evidence type="ECO:0000256" key="5">
    <source>
        <dbReference type="ARBA" id="ARBA00020673"/>
    </source>
</evidence>
<dbReference type="GO" id="GO:0000139">
    <property type="term" value="C:Golgi membrane"/>
    <property type="evidence" value="ECO:0007669"/>
    <property type="project" value="UniProtKB-SubCell"/>
</dbReference>
<feature type="region of interest" description="Disordered" evidence="11">
    <location>
        <begin position="299"/>
        <end position="358"/>
    </location>
</feature>
<feature type="transmembrane region" description="Helical" evidence="12">
    <location>
        <begin position="221"/>
        <end position="243"/>
    </location>
</feature>
<comment type="caution">
    <text evidence="14">The sequence shown here is derived from an EMBL/GenBank/DDBJ whole genome shotgun (WGS) entry which is preliminary data.</text>
</comment>
<keyword evidence="7 12" id="KW-1133">Transmembrane helix</keyword>
<feature type="transmembrane region" description="Helical" evidence="12">
    <location>
        <begin position="108"/>
        <end position="132"/>
    </location>
</feature>
<dbReference type="InterPro" id="IPR051076">
    <property type="entry name" value="Golgi_membrane_TVP38/TMEM64"/>
</dbReference>
<accession>A0A9W4U965</accession>
<keyword evidence="15" id="KW-1185">Reference proteome</keyword>
<gene>
    <name evidence="14" type="ORF">PDIGIT_LOCUS4387</name>
</gene>
<keyword evidence="6 12" id="KW-0812">Transmembrane</keyword>
<evidence type="ECO:0000256" key="2">
    <source>
        <dbReference type="ARBA" id="ARBA00004653"/>
    </source>
</evidence>
<feature type="transmembrane region" description="Helical" evidence="12">
    <location>
        <begin position="189"/>
        <end position="214"/>
    </location>
</feature>
<feature type="coiled-coil region" evidence="10">
    <location>
        <begin position="254"/>
        <end position="281"/>
    </location>
</feature>
<dbReference type="PANTHER" id="PTHR47549">
    <property type="entry name" value="GOLGI APPARATUS MEMBRANE PROTEIN TVP38-RELATED"/>
    <property type="match status" value="1"/>
</dbReference>
<evidence type="ECO:0000259" key="13">
    <source>
        <dbReference type="Pfam" id="PF09335"/>
    </source>
</evidence>
<keyword evidence="9 12" id="KW-0472">Membrane</keyword>
<dbReference type="AlphaFoldDB" id="A0A9W4U965"/>
<evidence type="ECO:0000256" key="6">
    <source>
        <dbReference type="ARBA" id="ARBA00022692"/>
    </source>
</evidence>
<comment type="function">
    <text evidence="1">Golgi membrane protein involved in vesicular trafficking and spindle migration.</text>
</comment>
<evidence type="ECO:0000256" key="9">
    <source>
        <dbReference type="ARBA" id="ARBA00023136"/>
    </source>
</evidence>
<evidence type="ECO:0000256" key="4">
    <source>
        <dbReference type="ARBA" id="ARBA00013533"/>
    </source>
</evidence>
<evidence type="ECO:0000313" key="15">
    <source>
        <dbReference type="Proteomes" id="UP001152607"/>
    </source>
</evidence>
<feature type="transmembrane region" description="Helical" evidence="12">
    <location>
        <begin position="77"/>
        <end position="96"/>
    </location>
</feature>
<dbReference type="EMBL" id="CAOQHR010000002">
    <property type="protein sequence ID" value="CAI6331079.1"/>
    <property type="molecule type" value="Genomic_DNA"/>
</dbReference>
<protein>
    <recommendedName>
        <fullName evidence="4">Golgi apparatus membrane protein TVP38</fullName>
    </recommendedName>
    <alternativeName>
        <fullName evidence="5">Golgi apparatus membrane protein tvp38</fullName>
    </alternativeName>
</protein>